<dbReference type="GO" id="GO:1990904">
    <property type="term" value="C:ribonucleoprotein complex"/>
    <property type="evidence" value="ECO:0007669"/>
    <property type="project" value="TreeGrafter"/>
</dbReference>
<dbReference type="OrthoDB" id="339151at2759"/>
<dbReference type="PROSITE" id="PS50102">
    <property type="entry name" value="RRM"/>
    <property type="match status" value="1"/>
</dbReference>
<keyword evidence="1 2" id="KW-0694">RNA-binding</keyword>
<dbReference type="GO" id="GO:0034517">
    <property type="term" value="P:ribophagy"/>
    <property type="evidence" value="ECO:0007669"/>
    <property type="project" value="TreeGrafter"/>
</dbReference>
<dbReference type="SUPFAM" id="SSF54427">
    <property type="entry name" value="NTF2-like"/>
    <property type="match status" value="1"/>
</dbReference>
<evidence type="ECO:0000256" key="1">
    <source>
        <dbReference type="ARBA" id="ARBA00022884"/>
    </source>
</evidence>
<feature type="domain" description="RRM" evidence="4">
    <location>
        <begin position="281"/>
        <end position="359"/>
    </location>
</feature>
<dbReference type="Proteomes" id="UP000019384">
    <property type="component" value="Unassembled WGS sequence"/>
</dbReference>
<dbReference type="STRING" id="1382522.W6MPT6"/>
<evidence type="ECO:0000259" key="5">
    <source>
        <dbReference type="PROSITE" id="PS50177"/>
    </source>
</evidence>
<feature type="compositionally biased region" description="Basic and acidic residues" evidence="3">
    <location>
        <begin position="193"/>
        <end position="210"/>
    </location>
</feature>
<protein>
    <recommendedName>
        <fullName evidence="8">NTF2 domain-containing protein</fullName>
    </recommendedName>
</protein>
<dbReference type="RefSeq" id="XP_022460724.1">
    <property type="nucleotide sequence ID" value="XM_022601483.1"/>
</dbReference>
<gene>
    <name evidence="6" type="ORF">KUCA_T00004718001</name>
</gene>
<dbReference type="InterPro" id="IPR002075">
    <property type="entry name" value="NTF2_dom"/>
</dbReference>
<dbReference type="GO" id="GO:0003729">
    <property type="term" value="F:mRNA binding"/>
    <property type="evidence" value="ECO:0007669"/>
    <property type="project" value="TreeGrafter"/>
</dbReference>
<feature type="region of interest" description="Disordered" evidence="3">
    <location>
        <begin position="347"/>
        <end position="384"/>
    </location>
</feature>
<dbReference type="InterPro" id="IPR035979">
    <property type="entry name" value="RBD_domain_sf"/>
</dbReference>
<dbReference type="InterPro" id="IPR039539">
    <property type="entry name" value="Ras_GTPase_bind_prot"/>
</dbReference>
<feature type="compositionally biased region" description="Polar residues" evidence="3">
    <location>
        <begin position="173"/>
        <end position="191"/>
    </location>
</feature>
<evidence type="ECO:0008006" key="8">
    <source>
        <dbReference type="Google" id="ProtNLM"/>
    </source>
</evidence>
<sequence>MSVPEKSGADPNAIAYAFVNHYYTRMNAKDPKLSSIYQLNAVLTHSDPTDSFKAAVSVSGNKGIQEYLAKTPLAGCKVMISTVDVQPSFQDSILVICYGELALDDETSPAYKFVQTFVLVSSKPGVYDIFNDVLRFIPDVDDEVDVEEVGDSTEDSKVSNEVEEKEESAVFSPLQSKESTPETGLEESTTLEPPKEQPREEPKEEKKEEPVSWASKASAGITNFGAPVVVESPKRLAAKSAPAASASAPAAVETKAALRPASEESKKHKKAFLNGKGEPVYPIYVRGVKDISQADLLKALTSKFGKVDSCRIDRLVALVDFVSIESQKQAIKTGEIQVGTYTIRLEPRAKRDKVTPKESPKQQKPKKKRNQTVNDNDGFKKVGK</sequence>
<dbReference type="InterPro" id="IPR032710">
    <property type="entry name" value="NTF2-like_dom_sf"/>
</dbReference>
<dbReference type="InterPro" id="IPR000504">
    <property type="entry name" value="RRM_dom"/>
</dbReference>
<name>W6MPT6_9ASCO</name>
<dbReference type="InterPro" id="IPR018222">
    <property type="entry name" value="Nuclear_transport_factor_2_euk"/>
</dbReference>
<dbReference type="PANTHER" id="PTHR10693">
    <property type="entry name" value="RAS GTPASE-ACTIVATING PROTEIN-BINDING PROTEIN"/>
    <property type="match status" value="1"/>
</dbReference>
<proteinExistence type="predicted"/>
<dbReference type="HOGENOM" id="CLU_719739_0_0_1"/>
<evidence type="ECO:0000313" key="6">
    <source>
        <dbReference type="EMBL" id="CDK28734.1"/>
    </source>
</evidence>
<accession>W6MPT6</accession>
<dbReference type="CDD" id="cd00590">
    <property type="entry name" value="RRM_SF"/>
    <property type="match status" value="1"/>
</dbReference>
<dbReference type="Pfam" id="PF02136">
    <property type="entry name" value="NTF2"/>
    <property type="match status" value="1"/>
</dbReference>
<dbReference type="PANTHER" id="PTHR10693:SF20">
    <property type="entry name" value="AT27578P"/>
    <property type="match status" value="1"/>
</dbReference>
<dbReference type="GO" id="GO:0005829">
    <property type="term" value="C:cytosol"/>
    <property type="evidence" value="ECO:0007669"/>
    <property type="project" value="TreeGrafter"/>
</dbReference>
<dbReference type="GeneID" id="34522112"/>
<dbReference type="Gene3D" id="3.30.70.330">
    <property type="match status" value="1"/>
</dbReference>
<reference evidence="6" key="1">
    <citation type="submission" date="2013-12" db="EMBL/GenBank/DDBJ databases">
        <authorList>
            <person name="Genoscope - CEA"/>
        </authorList>
    </citation>
    <scope>NUCLEOTIDE SEQUENCE</scope>
    <source>
        <strain evidence="6">CBS 1993</strain>
    </source>
</reference>
<evidence type="ECO:0000313" key="7">
    <source>
        <dbReference type="Proteomes" id="UP000019384"/>
    </source>
</evidence>
<dbReference type="AlphaFoldDB" id="W6MPT6"/>
<feature type="region of interest" description="Disordered" evidence="3">
    <location>
        <begin position="146"/>
        <end position="214"/>
    </location>
</feature>
<dbReference type="GO" id="GO:1990861">
    <property type="term" value="C:Ubp3-Bre5 deubiquitination complex"/>
    <property type="evidence" value="ECO:0007669"/>
    <property type="project" value="TreeGrafter"/>
</dbReference>
<keyword evidence="7" id="KW-1185">Reference proteome</keyword>
<feature type="domain" description="NTF2" evidence="5">
    <location>
        <begin position="14"/>
        <end position="136"/>
    </location>
</feature>
<reference evidence="6" key="2">
    <citation type="submission" date="2014-02" db="EMBL/GenBank/DDBJ databases">
        <title>Complete DNA sequence of /Kuraishia capsulata/ illustrates novel genomic features among budding yeasts (/Saccharomycotina/).</title>
        <authorList>
            <person name="Morales L."/>
            <person name="Noel B."/>
            <person name="Porcel B."/>
            <person name="Marcet-Houben M."/>
            <person name="Hullo M-F."/>
            <person name="Sacerdot C."/>
            <person name="Tekaia F."/>
            <person name="Leh-Louis V."/>
            <person name="Despons L."/>
            <person name="Khanna V."/>
            <person name="Aury J-M."/>
            <person name="Barbe V."/>
            <person name="Couloux A."/>
            <person name="Labadie K."/>
            <person name="Pelletier E."/>
            <person name="Souciet J-L."/>
            <person name="Boekhout T."/>
            <person name="Gabaldon T."/>
            <person name="Wincker P."/>
            <person name="Dujon B."/>
        </authorList>
    </citation>
    <scope>NUCLEOTIDE SEQUENCE</scope>
    <source>
        <strain evidence="6">CBS 1993</strain>
    </source>
</reference>
<evidence type="ECO:0000256" key="2">
    <source>
        <dbReference type="PROSITE-ProRule" id="PRU00176"/>
    </source>
</evidence>
<dbReference type="GO" id="GO:0016579">
    <property type="term" value="P:protein deubiquitination"/>
    <property type="evidence" value="ECO:0007669"/>
    <property type="project" value="TreeGrafter"/>
</dbReference>
<dbReference type="SMART" id="SM00360">
    <property type="entry name" value="RRM"/>
    <property type="match status" value="1"/>
</dbReference>
<dbReference type="SUPFAM" id="SSF54928">
    <property type="entry name" value="RNA-binding domain, RBD"/>
    <property type="match status" value="1"/>
</dbReference>
<dbReference type="CDD" id="cd00780">
    <property type="entry name" value="NTF2"/>
    <property type="match status" value="1"/>
</dbReference>
<dbReference type="Gene3D" id="3.10.450.50">
    <property type="match status" value="1"/>
</dbReference>
<dbReference type="InterPro" id="IPR012677">
    <property type="entry name" value="Nucleotide-bd_a/b_plait_sf"/>
</dbReference>
<evidence type="ECO:0000259" key="4">
    <source>
        <dbReference type="PROSITE" id="PS50102"/>
    </source>
</evidence>
<feature type="compositionally biased region" description="Basic and acidic residues" evidence="3">
    <location>
        <begin position="347"/>
        <end position="361"/>
    </location>
</feature>
<dbReference type="PROSITE" id="PS50177">
    <property type="entry name" value="NTF2_DOMAIN"/>
    <property type="match status" value="1"/>
</dbReference>
<dbReference type="EMBL" id="HG793129">
    <property type="protein sequence ID" value="CDK28734.1"/>
    <property type="molecule type" value="Genomic_DNA"/>
</dbReference>
<evidence type="ECO:0000256" key="3">
    <source>
        <dbReference type="SAM" id="MobiDB-lite"/>
    </source>
</evidence>
<organism evidence="6 7">
    <name type="scientific">Kuraishia capsulata CBS 1993</name>
    <dbReference type="NCBI Taxonomy" id="1382522"/>
    <lineage>
        <taxon>Eukaryota</taxon>
        <taxon>Fungi</taxon>
        <taxon>Dikarya</taxon>
        <taxon>Ascomycota</taxon>
        <taxon>Saccharomycotina</taxon>
        <taxon>Pichiomycetes</taxon>
        <taxon>Pichiales</taxon>
        <taxon>Pichiaceae</taxon>
        <taxon>Kuraishia</taxon>
    </lineage>
</organism>